<evidence type="ECO:0000259" key="1">
    <source>
        <dbReference type="Pfam" id="PF07287"/>
    </source>
</evidence>
<protein>
    <recommendedName>
        <fullName evidence="5">DUF1446-domain-containing protein</fullName>
    </recommendedName>
</protein>
<feature type="domain" description="Acyclic terpene utilisation N-terminal" evidence="1">
    <location>
        <begin position="9"/>
        <end position="477"/>
    </location>
</feature>
<organism evidence="3 4">
    <name type="scientific">Mortierella isabellina</name>
    <name type="common">Filamentous fungus</name>
    <name type="synonym">Umbelopsis isabellina</name>
    <dbReference type="NCBI Taxonomy" id="91625"/>
    <lineage>
        <taxon>Eukaryota</taxon>
        <taxon>Fungi</taxon>
        <taxon>Fungi incertae sedis</taxon>
        <taxon>Mucoromycota</taxon>
        <taxon>Mucoromycotina</taxon>
        <taxon>Umbelopsidomycetes</taxon>
        <taxon>Umbelopsidales</taxon>
        <taxon>Umbelopsidaceae</taxon>
        <taxon>Umbelopsis</taxon>
    </lineage>
</organism>
<evidence type="ECO:0000313" key="4">
    <source>
        <dbReference type="Proteomes" id="UP000654370"/>
    </source>
</evidence>
<sequence length="636" mass="67968">MVDSSAKPVRIGCYSAFWGDSAAAALQLVEQEGSNLDYLVADYLAEVTMGILARRRKRSTKLGGSGAGGYVAEFITLVLNRIMPQLLENDTKIITNAGGLDPVACKLAIEAALTKAGIPLDKCKVAAVCGDDLVSESTATLGSHPDIRAFSATSNDDTDVLPKPDTPLSSLNAYLGANAIAKALASGAHIIVTGRVVDSALVVGPLIHEYGWTPKQQNYYDLLASASLAGHIIECGCQTTGGNFTDWKLAAFSEHGGYANMGYPIVEFHKNGQFVVTKPEKTGGLVTVATVGEQMVYEILDPGAYLLPDVILDMRGVELKQLEKNRVLVTGAKGRKPTKYLKCSGVWVDGHKIAGELLIGGEDAREKALAVGNAIVTRARTLLQAFGLEEFRGVNIETLGAEGTYGPHSTMTKSREVVLRLTVHHDNPMALRLFGMEVAPSATCMAPGITGAGAGRPAPMSNLVHFSCLIPKAKVPTYLCVGENGELEKLEWDSWDDSDNYVTPNSSMPYNDTQVETQGLTTVKLIKLANGRSGDKGDVCNIGILARDPQYLPYIKKALTEQVVSKYMEHLCKGNVTRYELPGTHALNFVLTKSLGGGGLSSLHIDRQGKTYAQMVLTGVDIEIPAKLLKSADSKL</sequence>
<dbReference type="Pfam" id="PF23544">
    <property type="entry name" value="AtuA_ferredoxin"/>
    <property type="match status" value="1"/>
</dbReference>
<dbReference type="InterPro" id="IPR056362">
    <property type="entry name" value="AtuA-like_ferredoxin_dom"/>
</dbReference>
<evidence type="ECO:0000259" key="2">
    <source>
        <dbReference type="Pfam" id="PF23544"/>
    </source>
</evidence>
<proteinExistence type="predicted"/>
<evidence type="ECO:0000313" key="3">
    <source>
        <dbReference type="EMBL" id="KAG2173806.1"/>
    </source>
</evidence>
<accession>A0A8H7PID2</accession>
<name>A0A8H7PID2_MORIS</name>
<dbReference type="Pfam" id="PF07287">
    <property type="entry name" value="AtuA"/>
    <property type="match status" value="1"/>
</dbReference>
<keyword evidence="4" id="KW-1185">Reference proteome</keyword>
<dbReference type="AlphaFoldDB" id="A0A8H7PID2"/>
<reference evidence="3" key="1">
    <citation type="submission" date="2020-12" db="EMBL/GenBank/DDBJ databases">
        <title>Metabolic potential, ecology and presence of endohyphal bacteria is reflected in genomic diversity of Mucoromycotina.</title>
        <authorList>
            <person name="Muszewska A."/>
            <person name="Okrasinska A."/>
            <person name="Steczkiewicz K."/>
            <person name="Drgas O."/>
            <person name="Orlowska M."/>
            <person name="Perlinska-Lenart U."/>
            <person name="Aleksandrzak-Piekarczyk T."/>
            <person name="Szatraj K."/>
            <person name="Zielenkiewicz U."/>
            <person name="Pilsyk S."/>
            <person name="Malc E."/>
            <person name="Mieczkowski P."/>
            <person name="Kruszewska J.S."/>
            <person name="Biernat P."/>
            <person name="Pawlowska J."/>
        </authorList>
    </citation>
    <scope>NUCLEOTIDE SEQUENCE</scope>
    <source>
        <strain evidence="3">WA0000067209</strain>
    </source>
</reference>
<gene>
    <name evidence="3" type="ORF">INT43_005226</name>
</gene>
<dbReference type="InterPro" id="IPR010839">
    <property type="entry name" value="AtuA_N"/>
</dbReference>
<feature type="domain" description="AtuA-like ferredoxin-fold" evidence="2">
    <location>
        <begin position="523"/>
        <end position="618"/>
    </location>
</feature>
<dbReference type="EMBL" id="JAEPQZ010000014">
    <property type="protein sequence ID" value="KAG2173806.1"/>
    <property type="molecule type" value="Genomic_DNA"/>
</dbReference>
<evidence type="ECO:0008006" key="5">
    <source>
        <dbReference type="Google" id="ProtNLM"/>
    </source>
</evidence>
<comment type="caution">
    <text evidence="3">The sequence shown here is derived from an EMBL/GenBank/DDBJ whole genome shotgun (WGS) entry which is preliminary data.</text>
</comment>
<dbReference type="PANTHER" id="PTHR47708">
    <property type="match status" value="1"/>
</dbReference>
<dbReference type="PANTHER" id="PTHR47708:SF2">
    <property type="entry name" value="SI:CH73-132F6.5"/>
    <property type="match status" value="1"/>
</dbReference>
<dbReference type="Proteomes" id="UP000654370">
    <property type="component" value="Unassembled WGS sequence"/>
</dbReference>
<dbReference type="OrthoDB" id="10265871at2759"/>